<dbReference type="InterPro" id="IPR007460">
    <property type="entry name" value="BrnT_toxin"/>
</dbReference>
<dbReference type="EMBL" id="MGAF01000036">
    <property type="protein sequence ID" value="OGK40146.1"/>
    <property type="molecule type" value="Genomic_DNA"/>
</dbReference>
<accession>A0A1F7I9V8</accession>
<dbReference type="STRING" id="1802055.A3A74_05400"/>
<evidence type="ECO:0008006" key="3">
    <source>
        <dbReference type="Google" id="ProtNLM"/>
    </source>
</evidence>
<dbReference type="Pfam" id="PF04365">
    <property type="entry name" value="BrnT_toxin"/>
    <property type="match status" value="1"/>
</dbReference>
<sequence length="100" mass="12024">MYMKTVNAALEFDWDEGNIDKNWMKHKVTNKETEESFADENKKIYKDLFHSGKEERLILLGKTQKKRLLYTVFTYRGKKIRIISSRDINKKEVSLYEKKT</sequence>
<dbReference type="Proteomes" id="UP000179270">
    <property type="component" value="Unassembled WGS sequence"/>
</dbReference>
<comment type="caution">
    <text evidence="1">The sequence shown here is derived from an EMBL/GenBank/DDBJ whole genome shotgun (WGS) entry which is preliminary data.</text>
</comment>
<dbReference type="AlphaFoldDB" id="A0A1F7I9V8"/>
<dbReference type="Gene3D" id="3.10.450.530">
    <property type="entry name" value="Ribonuclease toxin, BrnT, of type II toxin-antitoxin system"/>
    <property type="match status" value="1"/>
</dbReference>
<reference evidence="1 2" key="1">
    <citation type="journal article" date="2016" name="Nat. Commun.">
        <title>Thousands of microbial genomes shed light on interconnected biogeochemical processes in an aquifer system.</title>
        <authorList>
            <person name="Anantharaman K."/>
            <person name="Brown C.T."/>
            <person name="Hug L.A."/>
            <person name="Sharon I."/>
            <person name="Castelle C.J."/>
            <person name="Probst A.J."/>
            <person name="Thomas B.C."/>
            <person name="Singh A."/>
            <person name="Wilkins M.J."/>
            <person name="Karaoz U."/>
            <person name="Brodie E.L."/>
            <person name="Williams K.H."/>
            <person name="Hubbard S.S."/>
            <person name="Banfield J.F."/>
        </authorList>
    </citation>
    <scope>NUCLEOTIDE SEQUENCE [LARGE SCALE GENOMIC DNA]</scope>
</reference>
<proteinExistence type="predicted"/>
<protein>
    <recommendedName>
        <fullName evidence="3">Toxin</fullName>
    </recommendedName>
</protein>
<gene>
    <name evidence="1" type="ORF">A3A74_05400</name>
</gene>
<organism evidence="1 2">
    <name type="scientific">Candidatus Roizmanbacteria bacterium RIFCSPLOWO2_01_FULL_35_13</name>
    <dbReference type="NCBI Taxonomy" id="1802055"/>
    <lineage>
        <taxon>Bacteria</taxon>
        <taxon>Candidatus Roizmaniibacteriota</taxon>
    </lineage>
</organism>
<evidence type="ECO:0000313" key="2">
    <source>
        <dbReference type="Proteomes" id="UP000179270"/>
    </source>
</evidence>
<name>A0A1F7I9V8_9BACT</name>
<evidence type="ECO:0000313" key="1">
    <source>
        <dbReference type="EMBL" id="OGK40146.1"/>
    </source>
</evidence>
<dbReference type="InterPro" id="IPR038573">
    <property type="entry name" value="BrnT_sf"/>
</dbReference>